<organism evidence="4 5">
    <name type="scientific">Panagrellus redivivus</name>
    <name type="common">Microworm</name>
    <dbReference type="NCBI Taxonomy" id="6233"/>
    <lineage>
        <taxon>Eukaryota</taxon>
        <taxon>Metazoa</taxon>
        <taxon>Ecdysozoa</taxon>
        <taxon>Nematoda</taxon>
        <taxon>Chromadorea</taxon>
        <taxon>Rhabditida</taxon>
        <taxon>Tylenchina</taxon>
        <taxon>Panagrolaimomorpha</taxon>
        <taxon>Panagrolaimoidea</taxon>
        <taxon>Panagrolaimidae</taxon>
        <taxon>Panagrellus</taxon>
    </lineage>
</organism>
<dbReference type="Proteomes" id="UP000492821">
    <property type="component" value="Unassembled WGS sequence"/>
</dbReference>
<evidence type="ECO:0000313" key="4">
    <source>
        <dbReference type="Proteomes" id="UP000492821"/>
    </source>
</evidence>
<keyword evidence="3" id="KW-0732">Signal</keyword>
<feature type="compositionally biased region" description="Polar residues" evidence="1">
    <location>
        <begin position="231"/>
        <end position="243"/>
    </location>
</feature>
<feature type="chain" id="PRO_5028893015" evidence="3">
    <location>
        <begin position="22"/>
        <end position="356"/>
    </location>
</feature>
<keyword evidence="2" id="KW-1133">Transmembrane helix</keyword>
<name>A0A7E4ZRZ1_PANRE</name>
<protein>
    <submittedName>
        <fullName evidence="5">CUB domain-containing protein</fullName>
    </submittedName>
</protein>
<feature type="region of interest" description="Disordered" evidence="1">
    <location>
        <begin position="223"/>
        <end position="245"/>
    </location>
</feature>
<dbReference type="WBParaSite" id="Pan_g13627.t1">
    <property type="protein sequence ID" value="Pan_g13627.t1"/>
    <property type="gene ID" value="Pan_g13627"/>
</dbReference>
<dbReference type="AlphaFoldDB" id="A0A7E4ZRZ1"/>
<feature type="transmembrane region" description="Helical" evidence="2">
    <location>
        <begin position="258"/>
        <end position="287"/>
    </location>
</feature>
<reference evidence="4" key="1">
    <citation type="journal article" date="2013" name="Genetics">
        <title>The draft genome and transcriptome of Panagrellus redivivus are shaped by the harsh demands of a free-living lifestyle.</title>
        <authorList>
            <person name="Srinivasan J."/>
            <person name="Dillman A.R."/>
            <person name="Macchietto M.G."/>
            <person name="Heikkinen L."/>
            <person name="Lakso M."/>
            <person name="Fracchia K.M."/>
            <person name="Antoshechkin I."/>
            <person name="Mortazavi A."/>
            <person name="Wong G."/>
            <person name="Sternberg P.W."/>
        </authorList>
    </citation>
    <scope>NUCLEOTIDE SEQUENCE [LARGE SCALE GENOMIC DNA]</scope>
    <source>
        <strain evidence="4">MT8872</strain>
    </source>
</reference>
<evidence type="ECO:0000313" key="5">
    <source>
        <dbReference type="WBParaSite" id="Pan_g13627.t1"/>
    </source>
</evidence>
<keyword evidence="2" id="KW-0812">Transmembrane</keyword>
<sequence length="356" mass="39182">MRMFITATAFIIGILVQGTTSQQLKLSHEVETIKAKTCFEHVYGDEKGNKLIKLRNDGTTCGLLPLVVSEDGFNFDAMIPEYIDKPIFLKMSFPLSSTAILLSFSLSFQRIIVRANDVLLAKAESNIIAFEIGRDGRLSVHPRLHDSPTVSTSIMEKAPKYGSSLAIVSTVMSWNTSGYVLTVRLPPNIGVLDSVTPSLSITTSTNASSLSKSDFAPSRELQSVEKDQLTDAKNSSSPSLSDPNTEDIVQEEPIVARLWFRILIGVVIVVLASAIVAIVVAVAKFCIRRYRRKSRPSTTARSTVTSQETPADIHIDFAGYDLFVPGHPEEVEKFKAADPQQKAIMMDAFLKRRQQS</sequence>
<evidence type="ECO:0000256" key="2">
    <source>
        <dbReference type="SAM" id="Phobius"/>
    </source>
</evidence>
<feature type="signal peptide" evidence="3">
    <location>
        <begin position="1"/>
        <end position="21"/>
    </location>
</feature>
<evidence type="ECO:0000256" key="3">
    <source>
        <dbReference type="SAM" id="SignalP"/>
    </source>
</evidence>
<reference evidence="5" key="2">
    <citation type="submission" date="2020-10" db="UniProtKB">
        <authorList>
            <consortium name="WormBaseParasite"/>
        </authorList>
    </citation>
    <scope>IDENTIFICATION</scope>
</reference>
<keyword evidence="2" id="KW-0472">Membrane</keyword>
<proteinExistence type="predicted"/>
<keyword evidence="4" id="KW-1185">Reference proteome</keyword>
<accession>A0A7E4ZRZ1</accession>
<evidence type="ECO:0000256" key="1">
    <source>
        <dbReference type="SAM" id="MobiDB-lite"/>
    </source>
</evidence>